<keyword evidence="3" id="KW-1185">Reference proteome</keyword>
<reference evidence="2 3" key="1">
    <citation type="submission" date="2022-10" db="EMBL/GenBank/DDBJ databases">
        <title>Defluviimonas sp. CAU 1641 isolated from mud.</title>
        <authorList>
            <person name="Kim W."/>
        </authorList>
    </citation>
    <scope>NUCLEOTIDE SEQUENCE [LARGE SCALE GENOMIC DNA]</scope>
    <source>
        <strain evidence="2 3">CAU 1641</strain>
    </source>
</reference>
<dbReference type="EMBL" id="JAPDOG010000027">
    <property type="protein sequence ID" value="MCW3783899.1"/>
    <property type="molecule type" value="Genomic_DNA"/>
</dbReference>
<evidence type="ECO:0000313" key="2">
    <source>
        <dbReference type="EMBL" id="MCW3783899.1"/>
    </source>
</evidence>
<name>A0ABT3J898_9RHOB</name>
<accession>A0ABT3J898</accession>
<comment type="caution">
    <text evidence="2">The sequence shown here is derived from an EMBL/GenBank/DDBJ whole genome shotgun (WGS) entry which is preliminary data.</text>
</comment>
<protein>
    <submittedName>
        <fullName evidence="2">Uncharacterized protein</fullName>
    </submittedName>
</protein>
<evidence type="ECO:0000313" key="3">
    <source>
        <dbReference type="Proteomes" id="UP001207582"/>
    </source>
</evidence>
<organism evidence="2 3">
    <name type="scientific">Defluviimonas salinarum</name>
    <dbReference type="NCBI Taxonomy" id="2992147"/>
    <lineage>
        <taxon>Bacteria</taxon>
        <taxon>Pseudomonadati</taxon>
        <taxon>Pseudomonadota</taxon>
        <taxon>Alphaproteobacteria</taxon>
        <taxon>Rhodobacterales</taxon>
        <taxon>Paracoccaceae</taxon>
        <taxon>Albidovulum</taxon>
    </lineage>
</organism>
<dbReference type="RefSeq" id="WP_264773278.1">
    <property type="nucleotide sequence ID" value="NZ_JAPDOG010000027.1"/>
</dbReference>
<sequence length="65" mass="7573">MSRARRRADLARMKKKARRVYPHDAQAKNADHLCTCSCLVCGNPRRHWGEIRPSERRALEAGREE</sequence>
<dbReference type="Proteomes" id="UP001207582">
    <property type="component" value="Unassembled WGS sequence"/>
</dbReference>
<proteinExistence type="predicted"/>
<gene>
    <name evidence="2" type="ORF">OM960_20405</name>
</gene>
<evidence type="ECO:0000256" key="1">
    <source>
        <dbReference type="SAM" id="MobiDB-lite"/>
    </source>
</evidence>
<feature type="region of interest" description="Disordered" evidence="1">
    <location>
        <begin position="1"/>
        <end position="24"/>
    </location>
</feature>